<evidence type="ECO:0000313" key="2">
    <source>
        <dbReference type="Proteomes" id="UP000720189"/>
    </source>
</evidence>
<evidence type="ECO:0000313" key="1">
    <source>
        <dbReference type="EMBL" id="KAH7259204.1"/>
    </source>
</evidence>
<comment type="caution">
    <text evidence="1">The sequence shown here is derived from an EMBL/GenBank/DDBJ whole genome shotgun (WGS) entry which is preliminary data.</text>
</comment>
<dbReference type="AlphaFoldDB" id="A0A9P9HKD0"/>
<name>A0A9P9HKD0_FUSRE</name>
<sequence>MFDIIASCPNTQILFVDRGDGGGSPGTIFSDQLQELQIMLCACTRIKSLHYSAATGRPTGGYQSRIEVADPQETLSDWISNQTHIKQSLKQLHCLGLDSPSGWLLGCLSQYLSSNLTSLHLGEGSFYTLSRTPLFDISQHCRKLKVLVVKYSLVTTHDLEKACQVWASTLETLKVSLVAETRDWVSQLIPHLEKLKVLHLGIECYVPVDGVNGIAKAESPFEEIIIGDMGACAKLTLIIR</sequence>
<dbReference type="Gene3D" id="3.80.10.10">
    <property type="entry name" value="Ribonuclease Inhibitor"/>
    <property type="match status" value="1"/>
</dbReference>
<dbReference type="SUPFAM" id="SSF52047">
    <property type="entry name" value="RNI-like"/>
    <property type="match status" value="1"/>
</dbReference>
<dbReference type="RefSeq" id="XP_046051912.1">
    <property type="nucleotide sequence ID" value="XM_046192245.1"/>
</dbReference>
<organism evidence="1 2">
    <name type="scientific">Fusarium redolens</name>
    <dbReference type="NCBI Taxonomy" id="48865"/>
    <lineage>
        <taxon>Eukaryota</taxon>
        <taxon>Fungi</taxon>
        <taxon>Dikarya</taxon>
        <taxon>Ascomycota</taxon>
        <taxon>Pezizomycotina</taxon>
        <taxon>Sordariomycetes</taxon>
        <taxon>Hypocreomycetidae</taxon>
        <taxon>Hypocreales</taxon>
        <taxon>Nectriaceae</taxon>
        <taxon>Fusarium</taxon>
        <taxon>Fusarium redolens species complex</taxon>
    </lineage>
</organism>
<dbReference type="Proteomes" id="UP000720189">
    <property type="component" value="Unassembled WGS sequence"/>
</dbReference>
<protein>
    <submittedName>
        <fullName evidence="1">Uncharacterized protein</fullName>
    </submittedName>
</protein>
<accession>A0A9P9HKD0</accession>
<dbReference type="GeneID" id="70222199"/>
<gene>
    <name evidence="1" type="ORF">BKA55DRAFT_562205</name>
</gene>
<dbReference type="EMBL" id="JAGMUX010000005">
    <property type="protein sequence ID" value="KAH7259204.1"/>
    <property type="molecule type" value="Genomic_DNA"/>
</dbReference>
<keyword evidence="2" id="KW-1185">Reference proteome</keyword>
<dbReference type="OrthoDB" id="5090446at2759"/>
<reference evidence="1" key="1">
    <citation type="journal article" date="2021" name="Nat. Commun.">
        <title>Genetic determinants of endophytism in the Arabidopsis root mycobiome.</title>
        <authorList>
            <person name="Mesny F."/>
            <person name="Miyauchi S."/>
            <person name="Thiergart T."/>
            <person name="Pickel B."/>
            <person name="Atanasova L."/>
            <person name="Karlsson M."/>
            <person name="Huettel B."/>
            <person name="Barry K.W."/>
            <person name="Haridas S."/>
            <person name="Chen C."/>
            <person name="Bauer D."/>
            <person name="Andreopoulos W."/>
            <person name="Pangilinan J."/>
            <person name="LaButti K."/>
            <person name="Riley R."/>
            <person name="Lipzen A."/>
            <person name="Clum A."/>
            <person name="Drula E."/>
            <person name="Henrissat B."/>
            <person name="Kohler A."/>
            <person name="Grigoriev I.V."/>
            <person name="Martin F.M."/>
            <person name="Hacquard S."/>
        </authorList>
    </citation>
    <scope>NUCLEOTIDE SEQUENCE</scope>
    <source>
        <strain evidence="1">MPI-CAGE-AT-0023</strain>
    </source>
</reference>
<dbReference type="InterPro" id="IPR032675">
    <property type="entry name" value="LRR_dom_sf"/>
</dbReference>
<proteinExistence type="predicted"/>